<dbReference type="InterPro" id="IPR006145">
    <property type="entry name" value="PsdUridine_synth_RsuA/RluA"/>
</dbReference>
<dbReference type="InterPro" id="IPR050188">
    <property type="entry name" value="RluA_PseudoU_synthase"/>
</dbReference>
<dbReference type="PANTHER" id="PTHR21600:SF87">
    <property type="entry name" value="RNA PSEUDOURIDYLATE SYNTHASE DOMAIN-CONTAINING PROTEIN 1"/>
    <property type="match status" value="1"/>
</dbReference>
<comment type="similarity">
    <text evidence="1">Belongs to the pseudouridine synthase RluA family.</text>
</comment>
<evidence type="ECO:0000256" key="2">
    <source>
        <dbReference type="SAM" id="Phobius"/>
    </source>
</evidence>
<dbReference type="GO" id="GO:0009982">
    <property type="term" value="F:pseudouridine synthase activity"/>
    <property type="evidence" value="ECO:0007669"/>
    <property type="project" value="InterPro"/>
</dbReference>
<dbReference type="AlphaFoldDB" id="A0AAV6UZM2"/>
<dbReference type="InterPro" id="IPR018450">
    <property type="entry name" value="Romo1/Mgr2"/>
</dbReference>
<dbReference type="GO" id="GO:0003723">
    <property type="term" value="F:RNA binding"/>
    <property type="evidence" value="ECO:0007669"/>
    <property type="project" value="InterPro"/>
</dbReference>
<dbReference type="SMART" id="SM01378">
    <property type="entry name" value="Romo1"/>
    <property type="match status" value="1"/>
</dbReference>
<keyword evidence="2" id="KW-0472">Membrane</keyword>
<sequence length="335" mass="38007">MPAISPASYGQGPTCFDRIKMGFGIGFCVGLASGALFGGFSALRYGEFVVNSKRDPILMNQIHVKLKWLASYCHKVYIMGCIPRSVEDLKVLHLSDNFLVVDKQCDLNINTNTPDKYPVTVADQLNHAFPHLADPTIEFGFRFCHRLDYSTSGVLTIALNKKASKSAYIAFSQRKAQKYYLALVYGHVQSDFLFMSKAIGADSRPDFSHCMCTSDKDYCQRPKMASSKLCVLQRGFYHGMPATKVLMKLLSGRRHQLRVHCQDIGHTIIGDFTYSNREDMYPYRMFLHAYRIVLPCDIELIDVATEDPFSEHVPINEWKPTETVHELNEETFSLL</sequence>
<dbReference type="Proteomes" id="UP000827092">
    <property type="component" value="Unassembled WGS sequence"/>
</dbReference>
<dbReference type="Gene3D" id="3.30.2350.10">
    <property type="entry name" value="Pseudouridine synthase"/>
    <property type="match status" value="1"/>
</dbReference>
<keyword evidence="2" id="KW-0812">Transmembrane</keyword>
<evidence type="ECO:0000256" key="1">
    <source>
        <dbReference type="ARBA" id="ARBA00010876"/>
    </source>
</evidence>
<feature type="transmembrane region" description="Helical" evidence="2">
    <location>
        <begin position="21"/>
        <end position="43"/>
    </location>
</feature>
<reference evidence="4 5" key="1">
    <citation type="journal article" date="2022" name="Nat. Ecol. Evol.">
        <title>A masculinizing supergene underlies an exaggerated male reproductive morph in a spider.</title>
        <authorList>
            <person name="Hendrickx F."/>
            <person name="De Corte Z."/>
            <person name="Sonet G."/>
            <person name="Van Belleghem S.M."/>
            <person name="Kostlbacher S."/>
            <person name="Vangestel C."/>
        </authorList>
    </citation>
    <scope>NUCLEOTIDE SEQUENCE [LARGE SCALE GENOMIC DNA]</scope>
    <source>
        <strain evidence="4">W744_W776</strain>
    </source>
</reference>
<feature type="domain" description="Pseudouridine synthase RsuA/RluA-like" evidence="3">
    <location>
        <begin position="98"/>
        <end position="262"/>
    </location>
</feature>
<dbReference type="PANTHER" id="PTHR21600">
    <property type="entry name" value="MITOCHONDRIAL RNA PSEUDOURIDINE SYNTHASE"/>
    <property type="match status" value="1"/>
</dbReference>
<keyword evidence="5" id="KW-1185">Reference proteome</keyword>
<dbReference type="InterPro" id="IPR020103">
    <property type="entry name" value="PsdUridine_synth_cat_dom_sf"/>
</dbReference>
<dbReference type="Pfam" id="PF10247">
    <property type="entry name" value="Romo1"/>
    <property type="match status" value="1"/>
</dbReference>
<evidence type="ECO:0000259" key="3">
    <source>
        <dbReference type="Pfam" id="PF00849"/>
    </source>
</evidence>
<gene>
    <name evidence="4" type="ORF">JTE90_012915</name>
</gene>
<comment type="caution">
    <text evidence="4">The sequence shown here is derived from an EMBL/GenBank/DDBJ whole genome shotgun (WGS) entry which is preliminary data.</text>
</comment>
<protein>
    <recommendedName>
        <fullName evidence="3">Pseudouridine synthase RsuA/RluA-like domain-containing protein</fullName>
    </recommendedName>
</protein>
<dbReference type="GO" id="GO:0000455">
    <property type="term" value="P:enzyme-directed rRNA pseudouridine synthesis"/>
    <property type="evidence" value="ECO:0007669"/>
    <property type="project" value="TreeGrafter"/>
</dbReference>
<accession>A0AAV6UZM2</accession>
<name>A0AAV6UZM2_9ARAC</name>
<proteinExistence type="inferred from homology"/>
<dbReference type="Pfam" id="PF00849">
    <property type="entry name" value="PseudoU_synth_2"/>
    <property type="match status" value="1"/>
</dbReference>
<organism evidence="4 5">
    <name type="scientific">Oedothorax gibbosus</name>
    <dbReference type="NCBI Taxonomy" id="931172"/>
    <lineage>
        <taxon>Eukaryota</taxon>
        <taxon>Metazoa</taxon>
        <taxon>Ecdysozoa</taxon>
        <taxon>Arthropoda</taxon>
        <taxon>Chelicerata</taxon>
        <taxon>Arachnida</taxon>
        <taxon>Araneae</taxon>
        <taxon>Araneomorphae</taxon>
        <taxon>Entelegynae</taxon>
        <taxon>Araneoidea</taxon>
        <taxon>Linyphiidae</taxon>
        <taxon>Erigoninae</taxon>
        <taxon>Oedothorax</taxon>
    </lineage>
</organism>
<dbReference type="SUPFAM" id="SSF55120">
    <property type="entry name" value="Pseudouridine synthase"/>
    <property type="match status" value="1"/>
</dbReference>
<evidence type="ECO:0000313" key="4">
    <source>
        <dbReference type="EMBL" id="KAG8189734.1"/>
    </source>
</evidence>
<dbReference type="CDD" id="cd02869">
    <property type="entry name" value="PseudoU_synth_RluA_like"/>
    <property type="match status" value="1"/>
</dbReference>
<keyword evidence="2" id="KW-1133">Transmembrane helix</keyword>
<dbReference type="EMBL" id="JAFNEN010000205">
    <property type="protein sequence ID" value="KAG8189734.1"/>
    <property type="molecule type" value="Genomic_DNA"/>
</dbReference>
<evidence type="ECO:0000313" key="5">
    <source>
        <dbReference type="Proteomes" id="UP000827092"/>
    </source>
</evidence>